<reference evidence="2" key="1">
    <citation type="submission" date="2020-02" db="EMBL/GenBank/DDBJ databases">
        <authorList>
            <person name="Meier V. D."/>
        </authorList>
    </citation>
    <scope>NUCLEOTIDE SEQUENCE</scope>
    <source>
        <strain evidence="2">AVDCRST_MAG39</strain>
    </source>
</reference>
<feature type="compositionally biased region" description="Basic residues" evidence="1">
    <location>
        <begin position="19"/>
        <end position="31"/>
    </location>
</feature>
<name>A0A6J4S1L8_9SPHN</name>
<evidence type="ECO:0000313" key="2">
    <source>
        <dbReference type="EMBL" id="CAA9486669.1"/>
    </source>
</evidence>
<sequence length="102" mass="11102">ARRPEPRRPAGGGGDGAQRPRRVGRRARRGGGRLFRQALRLGAAVLPRPLAAQPQRDARQPAPRRHRGGGGRAITSRAPEIAILRARLGGRLDESRRLEQGL</sequence>
<feature type="compositionally biased region" description="Low complexity" evidence="1">
    <location>
        <begin position="46"/>
        <end position="55"/>
    </location>
</feature>
<feature type="non-terminal residue" evidence="2">
    <location>
        <position position="1"/>
    </location>
</feature>
<feature type="region of interest" description="Disordered" evidence="1">
    <location>
        <begin position="46"/>
        <end position="78"/>
    </location>
</feature>
<dbReference type="EMBL" id="CADCVW010000022">
    <property type="protein sequence ID" value="CAA9486669.1"/>
    <property type="molecule type" value="Genomic_DNA"/>
</dbReference>
<evidence type="ECO:0000256" key="1">
    <source>
        <dbReference type="SAM" id="MobiDB-lite"/>
    </source>
</evidence>
<proteinExistence type="predicted"/>
<accession>A0A6J4S1L8</accession>
<organism evidence="2">
    <name type="scientific">uncultured Sphingomonadaceae bacterium</name>
    <dbReference type="NCBI Taxonomy" id="169976"/>
    <lineage>
        <taxon>Bacteria</taxon>
        <taxon>Pseudomonadati</taxon>
        <taxon>Pseudomonadota</taxon>
        <taxon>Alphaproteobacteria</taxon>
        <taxon>Sphingomonadales</taxon>
        <taxon>Sphingomonadaceae</taxon>
        <taxon>environmental samples</taxon>
    </lineage>
</organism>
<feature type="non-terminal residue" evidence="2">
    <location>
        <position position="102"/>
    </location>
</feature>
<protein>
    <submittedName>
        <fullName evidence="2">Uncharacterized protein</fullName>
    </submittedName>
</protein>
<gene>
    <name evidence="2" type="ORF">AVDCRST_MAG39-461</name>
</gene>
<feature type="region of interest" description="Disordered" evidence="1">
    <location>
        <begin position="1"/>
        <end position="33"/>
    </location>
</feature>
<dbReference type="AlphaFoldDB" id="A0A6J4S1L8"/>